<dbReference type="KEGG" id="dha:DEHA2F16368g"/>
<dbReference type="STRING" id="284592.Q6BL51"/>
<accession>Q6BL51</accession>
<evidence type="ECO:0000313" key="1">
    <source>
        <dbReference type="EMBL" id="CAG89446.2"/>
    </source>
</evidence>
<proteinExistence type="predicted"/>
<protein>
    <submittedName>
        <fullName evidence="1">DEHA2F16368p</fullName>
    </submittedName>
</protein>
<dbReference type="GeneID" id="2904089"/>
<dbReference type="OrthoDB" id="2357318at2759"/>
<dbReference type="OMA" id="YNFVYYL"/>
<gene>
    <name evidence="1" type="ordered locus">DEHA2F16368g</name>
</gene>
<dbReference type="VEuPathDB" id="FungiDB:DEHA2F16368g"/>
<name>Q6BL51_DEBHA</name>
<evidence type="ECO:0000313" key="2">
    <source>
        <dbReference type="Proteomes" id="UP000000599"/>
    </source>
</evidence>
<dbReference type="AlphaFoldDB" id="Q6BL51"/>
<dbReference type="eggNOG" id="ENOG502S5X6">
    <property type="taxonomic scope" value="Eukaryota"/>
</dbReference>
<dbReference type="HOGENOM" id="CLU_365662_0_0_1"/>
<keyword evidence="2" id="KW-1185">Reference proteome</keyword>
<dbReference type="PANTHER" id="PTHR39214">
    <property type="entry name" value="MICROBODY (PEROXISOME) BIOGENESIS PROTEIN PEROXIN 8 (EUROFUNG)"/>
    <property type="match status" value="1"/>
</dbReference>
<organism evidence="1 2">
    <name type="scientific">Debaryomyces hansenii (strain ATCC 36239 / CBS 767 / BCRC 21394 / JCM 1990 / NBRC 0083 / IGC 2968)</name>
    <name type="common">Yeast</name>
    <name type="synonym">Torulaspora hansenii</name>
    <dbReference type="NCBI Taxonomy" id="284592"/>
    <lineage>
        <taxon>Eukaryota</taxon>
        <taxon>Fungi</taxon>
        <taxon>Dikarya</taxon>
        <taxon>Ascomycota</taxon>
        <taxon>Saccharomycotina</taxon>
        <taxon>Pichiomycetes</taxon>
        <taxon>Debaryomycetaceae</taxon>
        <taxon>Debaryomyces</taxon>
    </lineage>
</organism>
<dbReference type="PANTHER" id="PTHR39214:SF1">
    <property type="entry name" value="MICROBODY (PEROXISOME) BIOGENESIS PROTEIN PEROXIN 8 (EUROFUNG)"/>
    <property type="match status" value="1"/>
</dbReference>
<reference evidence="1 2" key="1">
    <citation type="journal article" date="2004" name="Nature">
        <title>Genome evolution in yeasts.</title>
        <authorList>
            <consortium name="Genolevures"/>
            <person name="Dujon B."/>
            <person name="Sherman D."/>
            <person name="Fischer G."/>
            <person name="Durrens P."/>
            <person name="Casaregola S."/>
            <person name="Lafontaine I."/>
            <person name="de Montigny J."/>
            <person name="Marck C."/>
            <person name="Neuveglise C."/>
            <person name="Talla E."/>
            <person name="Goffard N."/>
            <person name="Frangeul L."/>
            <person name="Aigle M."/>
            <person name="Anthouard V."/>
            <person name="Babour A."/>
            <person name="Barbe V."/>
            <person name="Barnay S."/>
            <person name="Blanchin S."/>
            <person name="Beckerich J.M."/>
            <person name="Beyne E."/>
            <person name="Bleykasten C."/>
            <person name="Boisrame A."/>
            <person name="Boyer J."/>
            <person name="Cattolico L."/>
            <person name="Confanioleri F."/>
            <person name="de Daruvar A."/>
            <person name="Despons L."/>
            <person name="Fabre E."/>
            <person name="Fairhead C."/>
            <person name="Ferry-Dumazet H."/>
            <person name="Groppi A."/>
            <person name="Hantraye F."/>
            <person name="Hennequin C."/>
            <person name="Jauniaux N."/>
            <person name="Joyet P."/>
            <person name="Kachouri R."/>
            <person name="Kerrest A."/>
            <person name="Koszul R."/>
            <person name="Lemaire M."/>
            <person name="Lesur I."/>
            <person name="Ma L."/>
            <person name="Muller H."/>
            <person name="Nicaud J.M."/>
            <person name="Nikolski M."/>
            <person name="Oztas S."/>
            <person name="Ozier-Kalogeropoulos O."/>
            <person name="Pellenz S."/>
            <person name="Potier S."/>
            <person name="Richard G.F."/>
            <person name="Straub M.L."/>
            <person name="Suleau A."/>
            <person name="Swennene D."/>
            <person name="Tekaia F."/>
            <person name="Wesolowski-Louvel M."/>
            <person name="Westhof E."/>
            <person name="Wirth B."/>
            <person name="Zeniou-Meyer M."/>
            <person name="Zivanovic I."/>
            <person name="Bolotin-Fukuhara M."/>
            <person name="Thierry A."/>
            <person name="Bouchier C."/>
            <person name="Caudron B."/>
            <person name="Scarpelli C."/>
            <person name="Gaillardin C."/>
            <person name="Weissenbach J."/>
            <person name="Wincker P."/>
            <person name="Souciet J.L."/>
        </authorList>
    </citation>
    <scope>NUCLEOTIDE SEQUENCE [LARGE SCALE GENOMIC DNA]</scope>
    <source>
        <strain evidence="2">ATCC 36239 / CBS 767 / BCRC 21394 / JCM 1990 / NBRC 0083 / IGC 2968</strain>
    </source>
</reference>
<dbReference type="InterPro" id="IPR055334">
    <property type="entry name" value="PEX8-like"/>
</dbReference>
<dbReference type="RefSeq" id="XP_461070.2">
    <property type="nucleotide sequence ID" value="XM_461070.2"/>
</dbReference>
<sequence>MNGSFQNYSQPTPQDLDFLINDLRFPSPDTTIHKTLGYLYHYIPYVKYEHNLKLVVASFLNNPLCFGQGGAPFESNYMIIEVFKLIADKKLKISKPTLSIKSWYTIILKEISNFALFNPQMNSWKVLPIISGLLLSNGLRNMLYTKDYPLEYRWFFKDWDEKIMKLFKYCLKYTLSATHSDDVINLTLVSLAITYRKEENIGDYTSNISSNFIISRLIHLIFGNSDISAAVYTKFFFISPDDPKADVTVQSEIMSKPVLKQLNKLAFLLESYFKKLPVHESSYPLILDSLDKIHIFNKTLCFSTQASLFNHNPVQSTDSANSSINQRFWYLMKTLLFAEVVVYQGILTRFLTSTAGNNLTFFSKIYTSRSFNSLELEYKHISLKILNNLYYMNHILHSIGQGGFDSYNFVYYLSLEFALNNGSSTFEFENLTRFLIGDYQEVNLFPEVINNNYVVRCKVLFVLGLWENYLQQEKQNQAFIKHDIFSVCLHLVDDSIFVDPELIEASHSVLLICFSSEKNSTTIKESTEYVQLLFKQFPRLLSSSQLSIGVETVGKKILSSPVSYNEGLYANSVDEFLNFLYFACLHARSGIPIDSHESTNEVAFTSAQPISEIAASSTMSHLDKKKNENTDIIRANKIKKPKAVVNLKLPKNKSSNDYKFERRIKPETTREALIVSAINLVPYLPLSVFTKWLDKIWSLIEMSNTHEMPYLTSMLWKVLSENMDLNRCEIGFKWWYESKRAAENLDVWLLKL</sequence>
<dbReference type="EMBL" id="CR382138">
    <property type="protein sequence ID" value="CAG89446.2"/>
    <property type="molecule type" value="Genomic_DNA"/>
</dbReference>
<dbReference type="Proteomes" id="UP000000599">
    <property type="component" value="Chromosome F"/>
</dbReference>
<dbReference type="InParanoid" id="Q6BL51"/>